<evidence type="ECO:0000313" key="1">
    <source>
        <dbReference type="EMBL" id="RED94395.1"/>
    </source>
</evidence>
<dbReference type="OrthoDB" id="1036397at2"/>
<accession>A0A3D9KYM9</accession>
<dbReference type="EMBL" id="QREG01000021">
    <property type="protein sequence ID" value="RED94395.1"/>
    <property type="molecule type" value="Genomic_DNA"/>
</dbReference>
<dbReference type="AlphaFoldDB" id="A0A3D9KYM9"/>
<evidence type="ECO:0000313" key="2">
    <source>
        <dbReference type="Proteomes" id="UP000256779"/>
    </source>
</evidence>
<dbReference type="RefSeq" id="WP_115869627.1">
    <property type="nucleotide sequence ID" value="NZ_QREG01000021.1"/>
</dbReference>
<protein>
    <submittedName>
        <fullName evidence="1">Uncharacterized protein</fullName>
    </submittedName>
</protein>
<sequence length="67" mass="7628">MKTDIRSVLEVQLIADALDQCVDVKKWTVDTEDVDKVLRIEATGSLCEQKVQQLILPFGFYCEDLPN</sequence>
<keyword evidence="2" id="KW-1185">Reference proteome</keyword>
<dbReference type="Proteomes" id="UP000256779">
    <property type="component" value="Unassembled WGS sequence"/>
</dbReference>
<name>A0A3D9KYM9_MARFU</name>
<proteinExistence type="predicted"/>
<reference evidence="1 2" key="1">
    <citation type="submission" date="2018-07" db="EMBL/GenBank/DDBJ databases">
        <title>Genomic Encyclopedia of Type Strains, Phase IV (KMG-IV): sequencing the most valuable type-strain genomes for metagenomic binning, comparative biology and taxonomic classification.</title>
        <authorList>
            <person name="Goeker M."/>
        </authorList>
    </citation>
    <scope>NUCLEOTIDE SEQUENCE [LARGE SCALE GENOMIC DNA]</scope>
    <source>
        <strain evidence="1 2">DSM 4134</strain>
    </source>
</reference>
<comment type="caution">
    <text evidence="1">The sequence shown here is derived from an EMBL/GenBank/DDBJ whole genome shotgun (WGS) entry which is preliminary data.</text>
</comment>
<organism evidence="1 2">
    <name type="scientific">Marinoscillum furvescens DSM 4134</name>
    <dbReference type="NCBI Taxonomy" id="1122208"/>
    <lineage>
        <taxon>Bacteria</taxon>
        <taxon>Pseudomonadati</taxon>
        <taxon>Bacteroidota</taxon>
        <taxon>Cytophagia</taxon>
        <taxon>Cytophagales</taxon>
        <taxon>Reichenbachiellaceae</taxon>
        <taxon>Marinoscillum</taxon>
    </lineage>
</organism>
<gene>
    <name evidence="1" type="ORF">C7460_12182</name>
</gene>